<keyword evidence="6" id="KW-1185">Reference proteome</keyword>
<reference evidence="5 6" key="1">
    <citation type="journal article" date="2015" name="Genome Biol. Evol.">
        <title>The genome of winter moth (Operophtera brumata) provides a genomic perspective on sexual dimorphism and phenology.</title>
        <authorList>
            <person name="Derks M.F."/>
            <person name="Smit S."/>
            <person name="Salis L."/>
            <person name="Schijlen E."/>
            <person name="Bossers A."/>
            <person name="Mateman C."/>
            <person name="Pijl A.S."/>
            <person name="de Ridder D."/>
            <person name="Groenen M.A."/>
            <person name="Visser M.E."/>
            <person name="Megens H.J."/>
        </authorList>
    </citation>
    <scope>NUCLEOTIDE SEQUENCE [LARGE SCALE GENOMIC DNA]</scope>
    <source>
        <strain evidence="5">WM2013NL</strain>
        <tissue evidence="5">Head and thorax</tissue>
    </source>
</reference>
<evidence type="ECO:0000256" key="3">
    <source>
        <dbReference type="PROSITE-ProRule" id="PRU00023"/>
    </source>
</evidence>
<comment type="caution">
    <text evidence="5">The sequence shown here is derived from an EMBL/GenBank/DDBJ whole genome shotgun (WGS) entry which is preliminary data.</text>
</comment>
<evidence type="ECO:0000256" key="2">
    <source>
        <dbReference type="ARBA" id="ARBA00022840"/>
    </source>
</evidence>
<dbReference type="SMART" id="SM00248">
    <property type="entry name" value="ANK"/>
    <property type="match status" value="2"/>
</dbReference>
<keyword evidence="2" id="KW-0067">ATP-binding</keyword>
<feature type="non-terminal residue" evidence="5">
    <location>
        <position position="1"/>
    </location>
</feature>
<name>A0A0L7KJ97_OPEBR</name>
<dbReference type="GO" id="GO:0005739">
    <property type="term" value="C:mitochondrion"/>
    <property type="evidence" value="ECO:0007669"/>
    <property type="project" value="TreeGrafter"/>
</dbReference>
<dbReference type="PROSITE" id="PS50297">
    <property type="entry name" value="ANK_REP_REGION"/>
    <property type="match status" value="1"/>
</dbReference>
<dbReference type="InterPro" id="IPR027417">
    <property type="entry name" value="P-loop_NTPase"/>
</dbReference>
<gene>
    <name evidence="5" type="ORF">OBRU01_24978</name>
</gene>
<keyword evidence="1" id="KW-0547">Nucleotide-binding</keyword>
<dbReference type="PROSITE" id="PS50088">
    <property type="entry name" value="ANK_REPEAT"/>
    <property type="match status" value="1"/>
</dbReference>
<dbReference type="GO" id="GO:0034605">
    <property type="term" value="P:cellular response to heat"/>
    <property type="evidence" value="ECO:0007669"/>
    <property type="project" value="TreeGrafter"/>
</dbReference>
<dbReference type="SUPFAM" id="SSF48403">
    <property type="entry name" value="Ankyrin repeat"/>
    <property type="match status" value="1"/>
</dbReference>
<evidence type="ECO:0000256" key="4">
    <source>
        <dbReference type="SAM" id="MobiDB-lite"/>
    </source>
</evidence>
<dbReference type="InterPro" id="IPR050130">
    <property type="entry name" value="ClpA_ClpB"/>
</dbReference>
<dbReference type="AlphaFoldDB" id="A0A0L7KJ97"/>
<dbReference type="PANTHER" id="PTHR11638">
    <property type="entry name" value="ATP-DEPENDENT CLP PROTEASE"/>
    <property type="match status" value="1"/>
</dbReference>
<dbReference type="InterPro" id="IPR036770">
    <property type="entry name" value="Ankyrin_rpt-contain_sf"/>
</dbReference>
<dbReference type="Gene3D" id="3.40.50.300">
    <property type="entry name" value="P-loop containing nucleotide triphosphate hydrolases"/>
    <property type="match status" value="3"/>
</dbReference>
<dbReference type="GO" id="GO:0016887">
    <property type="term" value="F:ATP hydrolysis activity"/>
    <property type="evidence" value="ECO:0007669"/>
    <property type="project" value="TreeGrafter"/>
</dbReference>
<evidence type="ECO:0000256" key="1">
    <source>
        <dbReference type="ARBA" id="ARBA00022741"/>
    </source>
</evidence>
<dbReference type="Pfam" id="PF12796">
    <property type="entry name" value="Ank_2"/>
    <property type="match status" value="1"/>
</dbReference>
<dbReference type="Gene3D" id="1.25.40.20">
    <property type="entry name" value="Ankyrin repeat-containing domain"/>
    <property type="match status" value="1"/>
</dbReference>
<dbReference type="InterPro" id="IPR002110">
    <property type="entry name" value="Ankyrin_rpt"/>
</dbReference>
<evidence type="ECO:0000313" key="6">
    <source>
        <dbReference type="Proteomes" id="UP000037510"/>
    </source>
</evidence>
<dbReference type="GO" id="GO:0005524">
    <property type="term" value="F:ATP binding"/>
    <property type="evidence" value="ECO:0007669"/>
    <property type="project" value="UniProtKB-KW"/>
</dbReference>
<feature type="region of interest" description="Disordered" evidence="4">
    <location>
        <begin position="351"/>
        <end position="370"/>
    </location>
</feature>
<feature type="repeat" description="ANK" evidence="3">
    <location>
        <begin position="107"/>
        <end position="139"/>
    </location>
</feature>
<dbReference type="PANTHER" id="PTHR11638:SF93">
    <property type="entry name" value="MITOCHONDRIAL DISAGGREGASE"/>
    <property type="match status" value="1"/>
</dbReference>
<evidence type="ECO:0000313" key="5">
    <source>
        <dbReference type="EMBL" id="KOB62974.1"/>
    </source>
</evidence>
<dbReference type="STRING" id="104452.A0A0L7KJ97"/>
<sequence length="416" mass="45172">KRFFKAAQVGNVHELRKQIEALTAHGGGRVGPPDAAGQEGAAPADRRHALGWTALMAAAANDQPAAVRELYSGSSMAAAASGLHPLEVLQRREEEFCGSMNARASFLGWTALHYAALADSPHTAKELLEGGADPTSRDHAGRRALHYARDSSATRDLIQQHTRRWEAAAEAAAAEERRRFPLEQRLKQYIVGQQAAIETVAAAVRRKENGWADEEHPLVFLFLGSSGIGKTELAKQLARSYIGKTELAKQLARYIHKVRTDEEHPLVFLFLCSSYIGKTELAKQLARYIHKGRLTDGKGKLIECKNAIFVMTSNLAADEIAQHGLNLRQEQEARQQKRTRVVLPTVVEDAGRGADEHLSSGEGAPAPAESAVEETLEVSRVFKVLSHNTKGRGADEHLSSGEGAPAPAESAVEETL</sequence>
<keyword evidence="3" id="KW-0040">ANK repeat</keyword>
<dbReference type="Proteomes" id="UP000037510">
    <property type="component" value="Unassembled WGS sequence"/>
</dbReference>
<accession>A0A0L7KJ97</accession>
<feature type="region of interest" description="Disordered" evidence="4">
    <location>
        <begin position="391"/>
        <end position="416"/>
    </location>
</feature>
<proteinExistence type="predicted"/>
<dbReference type="EMBL" id="JTDY01009702">
    <property type="protein sequence ID" value="KOB62974.1"/>
    <property type="molecule type" value="Genomic_DNA"/>
</dbReference>
<organism evidence="5 6">
    <name type="scientific">Operophtera brumata</name>
    <name type="common">Winter moth</name>
    <name type="synonym">Phalaena brumata</name>
    <dbReference type="NCBI Taxonomy" id="104452"/>
    <lineage>
        <taxon>Eukaryota</taxon>
        <taxon>Metazoa</taxon>
        <taxon>Ecdysozoa</taxon>
        <taxon>Arthropoda</taxon>
        <taxon>Hexapoda</taxon>
        <taxon>Insecta</taxon>
        <taxon>Pterygota</taxon>
        <taxon>Neoptera</taxon>
        <taxon>Endopterygota</taxon>
        <taxon>Lepidoptera</taxon>
        <taxon>Glossata</taxon>
        <taxon>Ditrysia</taxon>
        <taxon>Geometroidea</taxon>
        <taxon>Geometridae</taxon>
        <taxon>Larentiinae</taxon>
        <taxon>Operophtera</taxon>
    </lineage>
</organism>
<dbReference type="SUPFAM" id="SSF52540">
    <property type="entry name" value="P-loop containing nucleoside triphosphate hydrolases"/>
    <property type="match status" value="1"/>
</dbReference>
<protein>
    <submittedName>
        <fullName evidence="5">Uncharacterized protein</fullName>
    </submittedName>
</protein>
<feature type="non-terminal residue" evidence="5">
    <location>
        <position position="416"/>
    </location>
</feature>